<evidence type="ECO:0000313" key="3">
    <source>
        <dbReference type="Proteomes" id="UP000003844"/>
    </source>
</evidence>
<gene>
    <name evidence="2" type="ORF">Gilli_1377</name>
</gene>
<proteinExistence type="predicted"/>
<reference evidence="3" key="1">
    <citation type="journal article" date="2012" name="Stand. Genomic Sci.">
        <title>Genome sequence of the Antarctic rhodopsins-containing flavobacterium Gillisia limnaea type strain (R-8282(T)).</title>
        <authorList>
            <person name="Riedel T."/>
            <person name="Held B."/>
            <person name="Nolan M."/>
            <person name="Lucas S."/>
            <person name="Lapidus A."/>
            <person name="Tice H."/>
            <person name="Del Rio T.G."/>
            <person name="Cheng J.F."/>
            <person name="Han C."/>
            <person name="Tapia R."/>
            <person name="Goodwin L.A."/>
            <person name="Pitluck S."/>
            <person name="Liolios K."/>
            <person name="Mavromatis K."/>
            <person name="Pagani I."/>
            <person name="Ivanova N."/>
            <person name="Mikhailova N."/>
            <person name="Pati A."/>
            <person name="Chen A."/>
            <person name="Palaniappan K."/>
            <person name="Land M."/>
            <person name="Rohde M."/>
            <person name="Tindall B.J."/>
            <person name="Detter J.C."/>
            <person name="Goker M."/>
            <person name="Bristow J."/>
            <person name="Eisen J.A."/>
            <person name="Markowitz V."/>
            <person name="Hugenholtz P."/>
            <person name="Kyrpides N.C."/>
            <person name="Klenk H.P."/>
            <person name="Woyke T."/>
        </authorList>
    </citation>
    <scope>NUCLEOTIDE SEQUENCE [LARGE SCALE GENOMIC DNA]</scope>
    <source>
        <strain evidence="3">DSM 15749 / LMG 21470 / R-8282</strain>
    </source>
</reference>
<name>H2BXF5_GILLR</name>
<accession>H2BXF5</accession>
<sequence length="269" mass="31203">MSKLTKTEAIEKIKAELLNVDSKGKKAKNVRFLASALGSIPWVGGFIAASAALHSEFEQGKVNDLQKLWLEEHSKKIDELAYTIFQIFERIDAVGEDINERLESEEYLGIVREGFKEWDNAKTFEKKEYIRKLITNAGANNITTDDIIQLFIDWIGKYHELHFSVIKEIYKNPYITRAEIWNTFNEYQPEENSMEADLYKLMFRDLSTGGIIRQARETDYYGNFLKQPTRKRNSNTLASAFDDGKVYELTELGKQFVHFTMEEVVTKIE</sequence>
<keyword evidence="1" id="KW-0472">Membrane</keyword>
<evidence type="ECO:0000256" key="1">
    <source>
        <dbReference type="SAM" id="Phobius"/>
    </source>
</evidence>
<dbReference type="eggNOG" id="ENOG502ZC97">
    <property type="taxonomic scope" value="Bacteria"/>
</dbReference>
<dbReference type="EMBL" id="JH594606">
    <property type="protein sequence ID" value="EHQ02037.1"/>
    <property type="molecule type" value="Genomic_DNA"/>
</dbReference>
<organism evidence="2 3">
    <name type="scientific">Gillisia limnaea (strain DSM 15749 / LMG 21470 / R-8282)</name>
    <dbReference type="NCBI Taxonomy" id="865937"/>
    <lineage>
        <taxon>Bacteria</taxon>
        <taxon>Pseudomonadati</taxon>
        <taxon>Bacteroidota</taxon>
        <taxon>Flavobacteriia</taxon>
        <taxon>Flavobacteriales</taxon>
        <taxon>Flavobacteriaceae</taxon>
        <taxon>Gillisia</taxon>
    </lineage>
</organism>
<protein>
    <submittedName>
        <fullName evidence="2">Uncharacterized protein</fullName>
    </submittedName>
</protein>
<dbReference type="HOGENOM" id="CLU_1033505_0_0_10"/>
<keyword evidence="3" id="KW-1185">Reference proteome</keyword>
<keyword evidence="1" id="KW-0812">Transmembrane</keyword>
<keyword evidence="1" id="KW-1133">Transmembrane helix</keyword>
<feature type="transmembrane region" description="Helical" evidence="1">
    <location>
        <begin position="32"/>
        <end position="53"/>
    </location>
</feature>
<dbReference type="Proteomes" id="UP000003844">
    <property type="component" value="Unassembled WGS sequence"/>
</dbReference>
<evidence type="ECO:0000313" key="2">
    <source>
        <dbReference type="EMBL" id="EHQ02037.1"/>
    </source>
</evidence>
<dbReference type="AlphaFoldDB" id="H2BXF5"/>
<dbReference type="RefSeq" id="WP_006988353.1">
    <property type="nucleotide sequence ID" value="NZ_JH594606.1"/>
</dbReference>
<dbReference type="OrthoDB" id="7834651at2"/>